<feature type="region of interest" description="Disordered" evidence="4">
    <location>
        <begin position="1701"/>
        <end position="1791"/>
    </location>
</feature>
<feature type="compositionally biased region" description="Low complexity" evidence="4">
    <location>
        <begin position="1402"/>
        <end position="1435"/>
    </location>
</feature>
<proteinExistence type="predicted"/>
<dbReference type="Gene3D" id="3.30.920.20">
    <property type="entry name" value="Gas2-like domain"/>
    <property type="match status" value="1"/>
</dbReference>
<feature type="compositionally biased region" description="Basic and acidic residues" evidence="4">
    <location>
        <begin position="1"/>
        <end position="12"/>
    </location>
</feature>
<dbReference type="KEGG" id="gtr:GLOTRDRAFT_136260"/>
<evidence type="ECO:0000256" key="2">
    <source>
        <dbReference type="ARBA" id="ARBA00022490"/>
    </source>
</evidence>
<evidence type="ECO:0000256" key="4">
    <source>
        <dbReference type="SAM" id="MobiDB-lite"/>
    </source>
</evidence>
<dbReference type="GO" id="GO:0008017">
    <property type="term" value="F:microtubule binding"/>
    <property type="evidence" value="ECO:0007669"/>
    <property type="project" value="InterPro"/>
</dbReference>
<keyword evidence="2" id="KW-0963">Cytoplasm</keyword>
<dbReference type="GeneID" id="19303504"/>
<protein>
    <recommendedName>
        <fullName evidence="5">GAR domain-containing protein</fullName>
    </recommendedName>
</protein>
<evidence type="ECO:0000256" key="1">
    <source>
        <dbReference type="ARBA" id="ARBA00004245"/>
    </source>
</evidence>
<feature type="compositionally biased region" description="Low complexity" evidence="4">
    <location>
        <begin position="1479"/>
        <end position="1499"/>
    </location>
</feature>
<evidence type="ECO:0000256" key="3">
    <source>
        <dbReference type="ARBA" id="ARBA00023212"/>
    </source>
</evidence>
<feature type="domain" description="GAR" evidence="5">
    <location>
        <begin position="1597"/>
        <end position="1675"/>
    </location>
</feature>
<evidence type="ECO:0000259" key="5">
    <source>
        <dbReference type="PROSITE" id="PS51460"/>
    </source>
</evidence>
<dbReference type="PROSITE" id="PS51460">
    <property type="entry name" value="GAR"/>
    <property type="match status" value="1"/>
</dbReference>
<dbReference type="EMBL" id="KB469297">
    <property type="protein sequence ID" value="EPQ59376.1"/>
    <property type="molecule type" value="Genomic_DNA"/>
</dbReference>
<feature type="compositionally biased region" description="Polar residues" evidence="4">
    <location>
        <begin position="1500"/>
        <end position="1511"/>
    </location>
</feature>
<dbReference type="HOGENOM" id="CLU_002695_0_0_1"/>
<reference evidence="6 7" key="1">
    <citation type="journal article" date="2012" name="Science">
        <title>The Paleozoic origin of enzymatic lignin decomposition reconstructed from 31 fungal genomes.</title>
        <authorList>
            <person name="Floudas D."/>
            <person name="Binder M."/>
            <person name="Riley R."/>
            <person name="Barry K."/>
            <person name="Blanchette R.A."/>
            <person name="Henrissat B."/>
            <person name="Martinez A.T."/>
            <person name="Otillar R."/>
            <person name="Spatafora J.W."/>
            <person name="Yadav J.S."/>
            <person name="Aerts A."/>
            <person name="Benoit I."/>
            <person name="Boyd A."/>
            <person name="Carlson A."/>
            <person name="Copeland A."/>
            <person name="Coutinho P.M."/>
            <person name="de Vries R.P."/>
            <person name="Ferreira P."/>
            <person name="Findley K."/>
            <person name="Foster B."/>
            <person name="Gaskell J."/>
            <person name="Glotzer D."/>
            <person name="Gorecki P."/>
            <person name="Heitman J."/>
            <person name="Hesse C."/>
            <person name="Hori C."/>
            <person name="Igarashi K."/>
            <person name="Jurgens J.A."/>
            <person name="Kallen N."/>
            <person name="Kersten P."/>
            <person name="Kohler A."/>
            <person name="Kuees U."/>
            <person name="Kumar T.K.A."/>
            <person name="Kuo A."/>
            <person name="LaButti K."/>
            <person name="Larrondo L.F."/>
            <person name="Lindquist E."/>
            <person name="Ling A."/>
            <person name="Lombard V."/>
            <person name="Lucas S."/>
            <person name="Lundell T."/>
            <person name="Martin R."/>
            <person name="McLaughlin D.J."/>
            <person name="Morgenstern I."/>
            <person name="Morin E."/>
            <person name="Murat C."/>
            <person name="Nagy L.G."/>
            <person name="Nolan M."/>
            <person name="Ohm R.A."/>
            <person name="Patyshakuliyeva A."/>
            <person name="Rokas A."/>
            <person name="Ruiz-Duenas F.J."/>
            <person name="Sabat G."/>
            <person name="Salamov A."/>
            <person name="Samejima M."/>
            <person name="Schmutz J."/>
            <person name="Slot J.C."/>
            <person name="St John F."/>
            <person name="Stenlid J."/>
            <person name="Sun H."/>
            <person name="Sun S."/>
            <person name="Syed K."/>
            <person name="Tsang A."/>
            <person name="Wiebenga A."/>
            <person name="Young D."/>
            <person name="Pisabarro A."/>
            <person name="Eastwood D.C."/>
            <person name="Martin F."/>
            <person name="Cullen D."/>
            <person name="Grigoriev I.V."/>
            <person name="Hibbett D.S."/>
        </authorList>
    </citation>
    <scope>NUCLEOTIDE SEQUENCE [LARGE SCALE GENOMIC DNA]</scope>
    <source>
        <strain evidence="6 7">ATCC 11539</strain>
    </source>
</reference>
<dbReference type="SUPFAM" id="SSF143575">
    <property type="entry name" value="GAS2 domain-like"/>
    <property type="match status" value="1"/>
</dbReference>
<dbReference type="Proteomes" id="UP000030669">
    <property type="component" value="Unassembled WGS sequence"/>
</dbReference>
<dbReference type="GO" id="GO:0051015">
    <property type="term" value="F:actin filament binding"/>
    <property type="evidence" value="ECO:0007669"/>
    <property type="project" value="TreeGrafter"/>
</dbReference>
<dbReference type="Pfam" id="PF02187">
    <property type="entry name" value="GAS2"/>
    <property type="match status" value="1"/>
</dbReference>
<dbReference type="SMART" id="SM00243">
    <property type="entry name" value="GAS2"/>
    <property type="match status" value="1"/>
</dbReference>
<feature type="compositionally biased region" description="Polar residues" evidence="4">
    <location>
        <begin position="1723"/>
        <end position="1743"/>
    </location>
</feature>
<dbReference type="GO" id="GO:0016460">
    <property type="term" value="C:myosin II complex"/>
    <property type="evidence" value="ECO:0007669"/>
    <property type="project" value="TreeGrafter"/>
</dbReference>
<dbReference type="GO" id="GO:0032982">
    <property type="term" value="C:myosin filament"/>
    <property type="evidence" value="ECO:0007669"/>
    <property type="project" value="TreeGrafter"/>
</dbReference>
<sequence length="1791" mass="200170">MSAEPPAEHDCPAEPSGTLEGLNATGLKFNDHVKTPTEMNTNEEIPLDWQEVIQLQAFSERKAWIEEKIAFLEKLPPIEVFAGLDAVRASAETVPGLPTREQLQEWMVEHDRIEKETEIFDSGELKKLREVTKAASKRNLSPEDTDLIELTLTTIYKLDKLLHLLRDRTEHLDLLSTRLTWEEHRIGAWVEYRHVSQELREFLEGRARWSTTIYDQMGKVQETPVRRGSVSSMTSVHSESSVSSSGSFSRSARFKQAETLSRDAAQFASRLSALRHGKIASAGKALDKLIDTSRRSVPDELLDEQDRLENKGIMEMENLGKFVLGVVMQWKKADEIYVESLKDQAAAQTLIEEIMSARRGHPTARQAAAYTSRADALIKRVQTRTNPASPISTFPRPTHPLYPDQQVFNDTIARTLSEELKTALDLSKQAGAIAKEYSGTFTVVKRVETLSQAAEASCTRLASIIDQLTNGIETSDGDGSPPDLNSERCLETQRHEVFLALMPSLLVQLDEQRRLALGYLTQLREAMTDLDDDCLDSTFLASVTSCIDRLVQYSTNAAEVRSEVEGRVAMLRDVRKVWATMTQTRQTLEGTRRSVHDAMLKNKYVSAADRGAQSLTPESPTHVISLPSLDDIRPELEHLRIIMDQTIPSLLSPLSQSLNASLWDWLYSELDRLRDGLDRVQDMCRVWQAVRSQRDAMTVVCDEVNDLQLRIEDARTRYDLIIQDVMSNGTHEDEVRNAGSPVSLSELQKDVCAFTDSLAQRVPLLTSMLPVSSFPSSSLSANDDQTGSHTLRGELQINSLLDPIALDGAVRTDINLFSMRLAGDMQALLRKTDHYNVAKIARAIDEASSSLDGVLSDAEVELGNARAAFESLGSTALDTDALDSLALQVDGILQLHGPTLAHLLAGIQDQVTKMELLAGNIDASVHDTLVTERKRNLEDARGRTASWNANVDALQRSILHAQRARTRREHERQLAETKRLQEERERLEAERLEAERLEQERQEAERLQRERLEAGRSERERLEAARLEAERLEKERREAERLQRERLEAERMEQDRLEAERLKQVRLEAHRLEQERIEAERLERERLEAERLEQERMEAERLEAERLERERVEAECLERERAESERTTTALLPVQEEQSTEERPLEDEDGPVPETGLDVASSDVPSIENEDASGSGRVVPQPDAAEPSLMKEDVFGLQVSTSPPPPTVPSEMLDLQTKIFGLRRRLRALSLDKVAKPSSSNTSLPTDEDRKHLVALFSGIVQEMDQLPPADGCPLSTELKSLQADVLAAQEMLSRINQLANLFVLIQHCDNCLSDLLEHIDSYPAPPAGPLLSSYVSQVTSPPEEQLLARVGFTKTVIARMEAQCEEVSDDPRATSEKTRVLQTWTELDEMSKERLAESKSRSVSVVSRPGSVISSGRNSSVSMNSSSNRSSLSSAHRKTDSYANLSLRPSRGRHLAPPVIGPKRSTSNTTDTSRRSSSRLSIASTTRSVSGSQVPSSSRLHSTTFASRQRTMSTTSNSSTLTSPKVVPATPSRPRAQTGQSRQRRSPTLSDASSHRSSASLSTWSRAPRESLTSLRKVSTPRSKIPQMTKKPYIPNPKNKLDVAVGDVVNNLPVNINIEVVADTWKDQSGKYWIGDQEPRLCFCRILRSQTVMVRVGGGWTELSKFIKNHFADLFRLMPESPPGTTAPREKWISSKTLLDNTSDSFRPQTPESKDAHLPSFALSTPSGRSPHSIKTTSSPGSPLTPLQFMRRAEGMERPVTPTKRPPSTTRIKKVVPNTPSRTPGPVWRP</sequence>
<feature type="compositionally biased region" description="Polar residues" evidence="4">
    <location>
        <begin position="1701"/>
        <end position="1712"/>
    </location>
</feature>
<feature type="region of interest" description="Disordered" evidence="4">
    <location>
        <begin position="1391"/>
        <end position="1595"/>
    </location>
</feature>
<dbReference type="GO" id="GO:0005737">
    <property type="term" value="C:cytoplasm"/>
    <property type="evidence" value="ECO:0007669"/>
    <property type="project" value="TreeGrafter"/>
</dbReference>
<evidence type="ECO:0000313" key="7">
    <source>
        <dbReference type="Proteomes" id="UP000030669"/>
    </source>
</evidence>
<keyword evidence="3" id="KW-0206">Cytoskeleton</keyword>
<feature type="region of interest" description="Disordered" evidence="4">
    <location>
        <begin position="1116"/>
        <end position="1183"/>
    </location>
</feature>
<feature type="region of interest" description="Disordered" evidence="4">
    <location>
        <begin position="1"/>
        <end position="23"/>
    </location>
</feature>
<dbReference type="InterPro" id="IPR003108">
    <property type="entry name" value="GAR_dom"/>
</dbReference>
<dbReference type="eggNOG" id="ENOG502S6V6">
    <property type="taxonomic scope" value="Eukaryota"/>
</dbReference>
<dbReference type="PANTHER" id="PTHR45615:SF40">
    <property type="entry name" value="MYOSIN HEAVY CHAIN, NON-MUSCLE"/>
    <property type="match status" value="1"/>
</dbReference>
<feature type="compositionally biased region" description="Basic and acidic residues" evidence="4">
    <location>
        <begin position="1391"/>
        <end position="1401"/>
    </location>
</feature>
<keyword evidence="7" id="KW-1185">Reference proteome</keyword>
<feature type="compositionally biased region" description="Low complexity" evidence="4">
    <location>
        <begin position="1549"/>
        <end position="1567"/>
    </location>
</feature>
<dbReference type="GO" id="GO:0000146">
    <property type="term" value="F:microfilament motor activity"/>
    <property type="evidence" value="ECO:0007669"/>
    <property type="project" value="TreeGrafter"/>
</dbReference>
<dbReference type="PANTHER" id="PTHR45615">
    <property type="entry name" value="MYOSIN HEAVY CHAIN, NON-MUSCLE"/>
    <property type="match status" value="1"/>
</dbReference>
<comment type="subcellular location">
    <subcellularLocation>
        <location evidence="1">Cytoplasm</location>
        <location evidence="1">Cytoskeleton</location>
    </subcellularLocation>
</comment>
<feature type="compositionally biased region" description="Low complexity" evidence="4">
    <location>
        <begin position="1512"/>
        <end position="1524"/>
    </location>
</feature>
<dbReference type="OrthoDB" id="10017054at2759"/>
<dbReference type="InterPro" id="IPR036534">
    <property type="entry name" value="GAR_dom_sf"/>
</dbReference>
<feature type="region of interest" description="Disordered" evidence="4">
    <location>
        <begin position="224"/>
        <end position="247"/>
    </location>
</feature>
<gene>
    <name evidence="6" type="ORF">GLOTRDRAFT_136260</name>
</gene>
<feature type="compositionally biased region" description="Basic and acidic residues" evidence="4">
    <location>
        <begin position="1116"/>
        <end position="1126"/>
    </location>
</feature>
<name>S7QHX8_GLOTA</name>
<organism evidence="6 7">
    <name type="scientific">Gloeophyllum trabeum (strain ATCC 11539 / FP-39264 / Madison 617)</name>
    <name type="common">Brown rot fungus</name>
    <dbReference type="NCBI Taxonomy" id="670483"/>
    <lineage>
        <taxon>Eukaryota</taxon>
        <taxon>Fungi</taxon>
        <taxon>Dikarya</taxon>
        <taxon>Basidiomycota</taxon>
        <taxon>Agaricomycotina</taxon>
        <taxon>Agaricomycetes</taxon>
        <taxon>Gloeophyllales</taxon>
        <taxon>Gloeophyllaceae</taxon>
        <taxon>Gloeophyllum</taxon>
    </lineage>
</organism>
<dbReference type="RefSeq" id="XP_007862387.1">
    <property type="nucleotide sequence ID" value="XM_007864196.1"/>
</dbReference>
<evidence type="ECO:0000313" key="6">
    <source>
        <dbReference type="EMBL" id="EPQ59376.1"/>
    </source>
</evidence>
<feature type="compositionally biased region" description="Low complexity" evidence="4">
    <location>
        <begin position="229"/>
        <end position="247"/>
    </location>
</feature>
<dbReference type="OMA" id="CGFMTGQ"/>
<accession>S7QHX8</accession>
<feature type="compositionally biased region" description="Polar residues" evidence="4">
    <location>
        <begin position="1572"/>
        <end position="1583"/>
    </location>
</feature>